<dbReference type="InterPro" id="IPR036435">
    <property type="entry name" value="Leukocidin/porin_MspA_sf"/>
</dbReference>
<sequence>MSYTFARVIAAGLAPIALAVGGVGTGTADAYAFAAHENNYATPTGFAFTVGHTDLVADPVAPQNGLPTTREVFLDNTSYGHVDDPGTAVLKTGYLVSCAVGIDLTFGAEAGAGFDAGVTLGVGASPDALTPGLDATIGPSIHASMGLDLDITPGVIQDIEVGSKDLVGGTTGYVMSRDFHLMVEGCGGPLTIRPYTKIEVDSPETSANGAVYGDIIVL</sequence>
<evidence type="ECO:0000256" key="1">
    <source>
        <dbReference type="ARBA" id="ARBA00022729"/>
    </source>
</evidence>
<dbReference type="InterPro" id="IPR015286">
    <property type="entry name" value="Porin_fam_mycobact-type"/>
</dbReference>
<evidence type="ECO:0000256" key="2">
    <source>
        <dbReference type="SAM" id="SignalP"/>
    </source>
</evidence>
<evidence type="ECO:0000313" key="4">
    <source>
        <dbReference type="Proteomes" id="UP001551695"/>
    </source>
</evidence>
<dbReference type="Proteomes" id="UP001551695">
    <property type="component" value="Unassembled WGS sequence"/>
</dbReference>
<dbReference type="Pfam" id="PF09203">
    <property type="entry name" value="MspA"/>
    <property type="match status" value="1"/>
</dbReference>
<name>A0ABV3FQ97_9NOCA</name>
<dbReference type="Gene3D" id="2.60.40.1650">
    <property type="entry name" value="Porin MspA (Ig-like beta-sandwich domain)"/>
    <property type="match status" value="2"/>
</dbReference>
<accession>A0ABV3FQ97</accession>
<dbReference type="SUPFAM" id="SSF56959">
    <property type="entry name" value="Leukocidin-like"/>
    <property type="match status" value="1"/>
</dbReference>
<dbReference type="RefSeq" id="WP_357781492.1">
    <property type="nucleotide sequence ID" value="NZ_JBFAKC010000003.1"/>
</dbReference>
<keyword evidence="4" id="KW-1185">Reference proteome</keyword>
<proteinExistence type="predicted"/>
<feature type="chain" id="PRO_5046200288" evidence="2">
    <location>
        <begin position="20"/>
        <end position="218"/>
    </location>
</feature>
<gene>
    <name evidence="3" type="ORF">AB0I48_08530</name>
</gene>
<reference evidence="3 4" key="1">
    <citation type="submission" date="2024-06" db="EMBL/GenBank/DDBJ databases">
        <title>The Natural Products Discovery Center: Release of the First 8490 Sequenced Strains for Exploring Actinobacteria Biosynthetic Diversity.</title>
        <authorList>
            <person name="Kalkreuter E."/>
            <person name="Kautsar S.A."/>
            <person name="Yang D."/>
            <person name="Bader C.D."/>
            <person name="Teijaro C.N."/>
            <person name="Fluegel L."/>
            <person name="Davis C.M."/>
            <person name="Simpson J.R."/>
            <person name="Lauterbach L."/>
            <person name="Steele A.D."/>
            <person name="Gui C."/>
            <person name="Meng S."/>
            <person name="Li G."/>
            <person name="Viehrig K."/>
            <person name="Ye F."/>
            <person name="Su P."/>
            <person name="Kiefer A.F."/>
            <person name="Nichols A."/>
            <person name="Cepeda A.J."/>
            <person name="Yan W."/>
            <person name="Fan B."/>
            <person name="Jiang Y."/>
            <person name="Adhikari A."/>
            <person name="Zheng C.-J."/>
            <person name="Schuster L."/>
            <person name="Cowan T.M."/>
            <person name="Smanski M.J."/>
            <person name="Chevrette M.G."/>
            <person name="De Carvalho L.P.S."/>
            <person name="Shen B."/>
        </authorList>
    </citation>
    <scope>NUCLEOTIDE SEQUENCE [LARGE SCALE GENOMIC DNA]</scope>
    <source>
        <strain evidence="3 4">NPDC050403</strain>
    </source>
</reference>
<feature type="signal peptide" evidence="2">
    <location>
        <begin position="1"/>
        <end position="19"/>
    </location>
</feature>
<protein>
    <submittedName>
        <fullName evidence="3">MspA family porin</fullName>
    </submittedName>
</protein>
<organism evidence="3 4">
    <name type="scientific">Nocardia aurea</name>
    <dbReference type="NCBI Taxonomy" id="2144174"/>
    <lineage>
        <taxon>Bacteria</taxon>
        <taxon>Bacillati</taxon>
        <taxon>Actinomycetota</taxon>
        <taxon>Actinomycetes</taxon>
        <taxon>Mycobacteriales</taxon>
        <taxon>Nocardiaceae</taxon>
        <taxon>Nocardia</taxon>
    </lineage>
</organism>
<evidence type="ECO:0000313" key="3">
    <source>
        <dbReference type="EMBL" id="MEV0707593.1"/>
    </source>
</evidence>
<dbReference type="EMBL" id="JBFAKC010000003">
    <property type="protein sequence ID" value="MEV0707593.1"/>
    <property type="molecule type" value="Genomic_DNA"/>
</dbReference>
<keyword evidence="1 2" id="KW-0732">Signal</keyword>
<comment type="caution">
    <text evidence="3">The sequence shown here is derived from an EMBL/GenBank/DDBJ whole genome shotgun (WGS) entry which is preliminary data.</text>
</comment>